<dbReference type="PIRSF" id="PIRSF034586">
    <property type="entry name" value="Vir_effector_SfrC"/>
    <property type="match status" value="1"/>
</dbReference>
<sequence>MTQQQNELARQWNALLEGAGAAIDWVDQVRGNSKQLNSEADSLVHQLRQLRNKSRDLMRAAQSPMTIGFFGESQAGKSYLISALGADQRGQFEADYGGQLVNFITHINPPGTGKEATGLVTRFTRNAQPSEDDAYPVEVRLFREIDLAKILSNSWFNDFDQHRVEYRLDEARIEQMLARFHGRDGGAIQRGVNADDVVSLWDYARASFAKPLRLLENGYWQHAMKLAPHLSPDERAQLFSVLWGELPEFTQMYAAVAASLGKLKNAETAYLPLSALATREGDELQYGRDSIMSVDVLLRQGSERDKNLAVRPVVDGKLGAPTELLISHLAVLTVELIFPLVETESEPRVSSVDLLDFPGYRGRYKARELSEISSEGNPVGQMLLRGKVAYLFENYTITQAMNGLVVCSYKQGEVSETAQVLERWVECTQGETAQSRSERACGLFWALTMFDMRLQAMLTHEGGSQIDEGWAGMLRGAMEERFGNLPFMKDWSGGVQFNNVYLVRKPGMDSSFVKKLGKGKEQIDPDKRQALERLGESFCDHPDIRRRIADPRLAWDAVMTENDGGMNRLAAGIKGIADLEFKLGRLRQQLHDELEGRGSALARLASYHQDIDGDDVEKKRKLGQQLAQALYASRRWIPILMQAMELSQEDLRELYLNGLHAQAPKPTAQDSQACDDAEEVNPFAFEDTAEHNPFAKPDTVTQAESGANSSIKLTLRTADHLYAEAVFQRWVAHLRDLPERKRLLDAMGVKREVAQILVDELITTANRVNLQAMIEGRLTARQDSSSKREHLVMRQVLRAQLGLNDFVAWLGFLNVEFEKRPVSIVNKHKLFARTTSLDSAGLPDLHEVPLDTNADYVGYWLTGLQDVVLHNAGHTAGSEINLEQNQALARILANVRQA</sequence>
<dbReference type="Pfam" id="PF10139">
    <property type="entry name" value="Virul_Fac"/>
    <property type="match status" value="1"/>
</dbReference>
<dbReference type="InterPro" id="IPR017030">
    <property type="entry name" value="Vir_effector_SfrC"/>
</dbReference>
<keyword evidence="1" id="KW-0175">Coiled coil</keyword>
<evidence type="ECO:0008006" key="4">
    <source>
        <dbReference type="Google" id="ProtNLM"/>
    </source>
</evidence>
<feature type="coiled-coil region" evidence="1">
    <location>
        <begin position="33"/>
        <end position="60"/>
    </location>
</feature>
<gene>
    <name evidence="2" type="ORF">C4E15_26240</name>
</gene>
<comment type="caution">
    <text evidence="2">The sequence shown here is derived from an EMBL/GenBank/DDBJ whole genome shotgun (WGS) entry which is preliminary data.</text>
</comment>
<dbReference type="EMBL" id="PREU01000016">
    <property type="protein sequence ID" value="PPA73217.1"/>
    <property type="molecule type" value="Genomic_DNA"/>
</dbReference>
<organism evidence="2 3">
    <name type="scientific">Achromobacter spanius</name>
    <dbReference type="NCBI Taxonomy" id="217203"/>
    <lineage>
        <taxon>Bacteria</taxon>
        <taxon>Pseudomonadati</taxon>
        <taxon>Pseudomonadota</taxon>
        <taxon>Betaproteobacteria</taxon>
        <taxon>Burkholderiales</taxon>
        <taxon>Alcaligenaceae</taxon>
        <taxon>Achromobacter</taxon>
    </lineage>
</organism>
<evidence type="ECO:0000313" key="3">
    <source>
        <dbReference type="Proteomes" id="UP000239990"/>
    </source>
</evidence>
<dbReference type="RefSeq" id="WP_104145465.1">
    <property type="nucleotide sequence ID" value="NZ_PREU01000016.1"/>
</dbReference>
<reference evidence="2 3" key="1">
    <citation type="submission" date="2018-02" db="EMBL/GenBank/DDBJ databases">
        <title>Draft Genome of Achromobacter spanius stain 6.</title>
        <authorList>
            <person name="Gunasekera T.S."/>
            <person name="Radwan O."/>
            <person name="Ruiz O.N."/>
        </authorList>
    </citation>
    <scope>NUCLEOTIDE SEQUENCE [LARGE SCALE GENOMIC DNA]</scope>
    <source>
        <strain evidence="2 3">6</strain>
    </source>
</reference>
<protein>
    <recommendedName>
        <fullName evidence="4">Virulence factor</fullName>
    </recommendedName>
</protein>
<dbReference type="Proteomes" id="UP000239990">
    <property type="component" value="Unassembled WGS sequence"/>
</dbReference>
<evidence type="ECO:0000256" key="1">
    <source>
        <dbReference type="SAM" id="Coils"/>
    </source>
</evidence>
<evidence type="ECO:0000313" key="2">
    <source>
        <dbReference type="EMBL" id="PPA73217.1"/>
    </source>
</evidence>
<accession>A0A2S5GJG8</accession>
<name>A0A2S5GJG8_9BURK</name>
<dbReference type="AlphaFoldDB" id="A0A2S5GJG8"/>
<dbReference type="OrthoDB" id="1060501at2"/>
<proteinExistence type="predicted"/>